<name>A0A240F4W8_9CAUD</name>
<dbReference type="EMBL" id="KY417925">
    <property type="protein sequence ID" value="APU92997.1"/>
    <property type="molecule type" value="Genomic_DNA"/>
</dbReference>
<evidence type="ECO:0000313" key="2">
    <source>
        <dbReference type="EMBL" id="APU92997.1"/>
    </source>
</evidence>
<keyword evidence="3" id="KW-1185">Reference proteome</keyword>
<reference evidence="2 3" key="1">
    <citation type="journal article" date="2017" name="Front. Microbiol.">
        <title>Prevalence, Host Range, and Comparative Genomic Analysis of Temperate Ochrobactrum Phages.</title>
        <authorList>
            <person name="Jackel C."/>
            <person name="Hertwig S."/>
            <person name="Scholz H.C."/>
            <person name="Nockler K."/>
            <person name="Reetz J."/>
            <person name="Hammerl J.A."/>
        </authorList>
    </citation>
    <scope>NUCLEOTIDE SEQUENCE [LARGE SCALE GENOMIC DNA]</scope>
</reference>
<accession>A0A240F4W8</accession>
<sequence length="88" mass="9624">MSRFGTGPQGGRGTKNRAPKYECLSDILAQRDEIDATHNRHISFVAFTLIACIIFLGFAAMVSAAQSSAMDRCQQSASFDTCFTTLNR</sequence>
<keyword evidence="1" id="KW-1133">Transmembrane helix</keyword>
<dbReference type="Proteomes" id="UP000221249">
    <property type="component" value="Segment"/>
</dbReference>
<evidence type="ECO:0000313" key="3">
    <source>
        <dbReference type="Proteomes" id="UP000221249"/>
    </source>
</evidence>
<keyword evidence="1" id="KW-0472">Membrane</keyword>
<gene>
    <name evidence="2" type="ORF">POI1126_71</name>
</gene>
<organism evidence="2 3">
    <name type="scientific">Ochrobactrum phage POI1126</name>
    <dbReference type="NCBI Taxonomy" id="1932118"/>
    <lineage>
        <taxon>Viruses</taxon>
        <taxon>Duplodnaviria</taxon>
        <taxon>Heunggongvirae</taxon>
        <taxon>Uroviricota</taxon>
        <taxon>Caudoviricetes</taxon>
        <taxon>Namazuvirus</taxon>
        <taxon>Namazuvirus POI1126</taxon>
    </lineage>
</organism>
<protein>
    <submittedName>
        <fullName evidence="2">Uncharacterized protein</fullName>
    </submittedName>
</protein>
<keyword evidence="1" id="KW-0812">Transmembrane</keyword>
<evidence type="ECO:0000256" key="1">
    <source>
        <dbReference type="SAM" id="Phobius"/>
    </source>
</evidence>
<feature type="transmembrane region" description="Helical" evidence="1">
    <location>
        <begin position="42"/>
        <end position="62"/>
    </location>
</feature>
<proteinExistence type="predicted"/>